<reference evidence="2 3" key="1">
    <citation type="submission" date="2019-03" db="EMBL/GenBank/DDBJ databases">
        <title>Genomic Encyclopedia of Type Strains, Phase III (KMG-III): the genomes of soil and plant-associated and newly described type strains.</title>
        <authorList>
            <person name="Whitman W."/>
        </authorList>
    </citation>
    <scope>NUCLEOTIDE SEQUENCE [LARGE SCALE GENOMIC DNA]</scope>
    <source>
        <strain evidence="2 3">CECT 8976</strain>
    </source>
</reference>
<dbReference type="OrthoDB" id="1551288at2"/>
<dbReference type="Proteomes" id="UP000295611">
    <property type="component" value="Unassembled WGS sequence"/>
</dbReference>
<dbReference type="InterPro" id="IPR018740">
    <property type="entry name" value="DUF2282_membr"/>
</dbReference>
<name>A0A4R7B0Q0_9NEIS</name>
<feature type="signal peptide" evidence="1">
    <location>
        <begin position="1"/>
        <end position="24"/>
    </location>
</feature>
<dbReference type="EMBL" id="SNZP01000011">
    <property type="protein sequence ID" value="TDR76449.1"/>
    <property type="molecule type" value="Genomic_DNA"/>
</dbReference>
<proteinExistence type="predicted"/>
<sequence>MKSNTAIKAALALGLIGLAAGAQAAQPPMEKCFGVNAAHKNDCHTPGHSCAGQDTMARDPQAFVLVPSGLCAKIDGGAEMPSK</sequence>
<evidence type="ECO:0000256" key="1">
    <source>
        <dbReference type="SAM" id="SignalP"/>
    </source>
</evidence>
<evidence type="ECO:0000313" key="3">
    <source>
        <dbReference type="Proteomes" id="UP000295611"/>
    </source>
</evidence>
<dbReference type="AlphaFoldDB" id="A0A4R7B0Q0"/>
<gene>
    <name evidence="2" type="ORF">DFP86_11132</name>
</gene>
<feature type="chain" id="PRO_5020224074" evidence="1">
    <location>
        <begin position="25"/>
        <end position="83"/>
    </location>
</feature>
<dbReference type="RefSeq" id="WP_133682129.1">
    <property type="nucleotide sequence ID" value="NZ_SNZP01000011.1"/>
</dbReference>
<evidence type="ECO:0000313" key="2">
    <source>
        <dbReference type="EMBL" id="TDR76449.1"/>
    </source>
</evidence>
<comment type="caution">
    <text evidence="2">The sequence shown here is derived from an EMBL/GenBank/DDBJ whole genome shotgun (WGS) entry which is preliminary data.</text>
</comment>
<keyword evidence="3" id="KW-1185">Reference proteome</keyword>
<accession>A0A4R7B0Q0</accession>
<protein>
    <submittedName>
        <fullName evidence="2">Putative membrane protein</fullName>
    </submittedName>
</protein>
<dbReference type="Pfam" id="PF10048">
    <property type="entry name" value="DUF2282"/>
    <property type="match status" value="1"/>
</dbReference>
<keyword evidence="1" id="KW-0732">Signal</keyword>
<organism evidence="2 3">
    <name type="scientific">Paludibacterium purpuratum</name>
    <dbReference type="NCBI Taxonomy" id="1144873"/>
    <lineage>
        <taxon>Bacteria</taxon>
        <taxon>Pseudomonadati</taxon>
        <taxon>Pseudomonadota</taxon>
        <taxon>Betaproteobacteria</taxon>
        <taxon>Neisseriales</taxon>
        <taxon>Chromobacteriaceae</taxon>
        <taxon>Paludibacterium</taxon>
    </lineage>
</organism>